<feature type="compositionally biased region" description="Gly residues" evidence="2">
    <location>
        <begin position="610"/>
        <end position="619"/>
    </location>
</feature>
<keyword evidence="4" id="KW-0732">Signal</keyword>
<evidence type="ECO:0000256" key="4">
    <source>
        <dbReference type="SAM" id="SignalP"/>
    </source>
</evidence>
<feature type="compositionally biased region" description="Gly residues" evidence="2">
    <location>
        <begin position="632"/>
        <end position="650"/>
    </location>
</feature>
<keyword evidence="7" id="KW-1185">Reference proteome</keyword>
<reference evidence="7" key="1">
    <citation type="journal article" date="2019" name="Int. J. Syst. Evol. Microbiol.">
        <title>The Global Catalogue of Microorganisms (GCM) 10K type strain sequencing project: providing services to taxonomists for standard genome sequencing and annotation.</title>
        <authorList>
            <consortium name="The Broad Institute Genomics Platform"/>
            <consortium name="The Broad Institute Genome Sequencing Center for Infectious Disease"/>
            <person name="Wu L."/>
            <person name="Ma J."/>
        </authorList>
    </citation>
    <scope>NUCLEOTIDE SEQUENCE [LARGE SCALE GENOMIC DNA]</scope>
    <source>
        <strain evidence="7">CGMCC 4.7181</strain>
    </source>
</reference>
<feature type="transmembrane region" description="Helical" evidence="3">
    <location>
        <begin position="163"/>
        <end position="184"/>
    </location>
</feature>
<feature type="signal peptide" evidence="4">
    <location>
        <begin position="1"/>
        <end position="27"/>
    </location>
</feature>
<evidence type="ECO:0000256" key="3">
    <source>
        <dbReference type="SAM" id="Phobius"/>
    </source>
</evidence>
<evidence type="ECO:0000313" key="6">
    <source>
        <dbReference type="EMBL" id="GGO62550.1"/>
    </source>
</evidence>
<feature type="coiled-coil region" evidence="1">
    <location>
        <begin position="482"/>
        <end position="509"/>
    </location>
</feature>
<comment type="caution">
    <text evidence="6">The sequence shown here is derived from an EMBL/GenBank/DDBJ whole genome shotgun (WGS) entry which is preliminary data.</text>
</comment>
<evidence type="ECO:0000259" key="5">
    <source>
        <dbReference type="Pfam" id="PF04536"/>
    </source>
</evidence>
<feature type="chain" id="PRO_5046262179" evidence="4">
    <location>
        <begin position="28"/>
        <end position="650"/>
    </location>
</feature>
<proteinExistence type="predicted"/>
<evidence type="ECO:0000313" key="7">
    <source>
        <dbReference type="Proteomes" id="UP000638043"/>
    </source>
</evidence>
<protein>
    <submittedName>
        <fullName evidence="6">UPF0603 protein</fullName>
    </submittedName>
</protein>
<gene>
    <name evidence="6" type="ORF">GCM10010910_12910</name>
</gene>
<feature type="domain" description="TPM" evidence="5">
    <location>
        <begin position="39"/>
        <end position="155"/>
    </location>
</feature>
<keyword evidence="3" id="KW-0812">Transmembrane</keyword>
<keyword evidence="3" id="KW-0472">Membrane</keyword>
<accession>A0ABQ2N0D5</accession>
<feature type="coiled-coil region" evidence="1">
    <location>
        <begin position="183"/>
        <end position="217"/>
    </location>
</feature>
<feature type="region of interest" description="Disordered" evidence="2">
    <location>
        <begin position="610"/>
        <end position="650"/>
    </location>
</feature>
<dbReference type="Gene3D" id="3.10.310.50">
    <property type="match status" value="1"/>
</dbReference>
<dbReference type="EMBL" id="BMMQ01000003">
    <property type="protein sequence ID" value="GGO62550.1"/>
    <property type="molecule type" value="Genomic_DNA"/>
</dbReference>
<name>A0ABQ2N0D5_9MICO</name>
<dbReference type="InterPro" id="IPR007621">
    <property type="entry name" value="TPM_dom"/>
</dbReference>
<organism evidence="6 7">
    <name type="scientific">Microbacterium nanhaiense</name>
    <dbReference type="NCBI Taxonomy" id="1301026"/>
    <lineage>
        <taxon>Bacteria</taxon>
        <taxon>Bacillati</taxon>
        <taxon>Actinomycetota</taxon>
        <taxon>Actinomycetes</taxon>
        <taxon>Micrococcales</taxon>
        <taxon>Microbacteriaceae</taxon>
        <taxon>Microbacterium</taxon>
    </lineage>
</organism>
<evidence type="ECO:0000256" key="2">
    <source>
        <dbReference type="SAM" id="MobiDB-lite"/>
    </source>
</evidence>
<keyword evidence="1" id="KW-0175">Coiled coil</keyword>
<dbReference type="Proteomes" id="UP000638043">
    <property type="component" value="Unassembled WGS sequence"/>
</dbReference>
<keyword evidence="3" id="KW-1133">Transmembrane helix</keyword>
<dbReference type="RefSeq" id="WP_188700569.1">
    <property type="nucleotide sequence ID" value="NZ_BMMQ01000003.1"/>
</dbReference>
<dbReference type="Pfam" id="PF04536">
    <property type="entry name" value="TPM_phosphatase"/>
    <property type="match status" value="1"/>
</dbReference>
<evidence type="ECO:0000256" key="1">
    <source>
        <dbReference type="SAM" id="Coils"/>
    </source>
</evidence>
<feature type="coiled-coil region" evidence="1">
    <location>
        <begin position="398"/>
        <end position="436"/>
    </location>
</feature>
<sequence>MRRRMTRLLAALGLGGMMVLAPLAAQAEQPPRLGDSQIFDGADVLSDAEEQAADARLDALADETGLELWVVYVETFDSPADSADWANATADLNGLGNDQYLLAVATEGRQLYLAKPAVGGLAEGKLLAIEEAAGDALGDNDWAGAVDRAADEMTRQSQPNYTVWYVVGAIVVVGAIIAIAVTAAKKAKKRRTEQEARERLEAEVETYRTQATSLLLEMDDSLRTAEQEMGFATAQFGAEAVSEYAQALAQARQALNRSFTLQQELDDSTPETLEEQHEKYSEIVGLLEEADAELDAKAAGFEELRAIEKNASQVLEKLAARRAEAADGPERITAEIARLRQTYAAPVLDDVEDNDEQAAARLQFVDARLAEARESLAAGDSGSAALDLHEAEQALGQVDELVAAVTGLQKRFSEAEKDARAAIADLENDIAQAQGLPDNDGSLTRAIAATRAHIEQARANLSGKGRTPLIVFEALTTANAQMDQVLANARAADEKRRRAEAQLDQTLRQAMGQLQSAETLVNTRRGAVGASARTALAQAQAEINAAISARQTDPTAALAAAQRGLQYAQRASQSAHADVSSYSTGSSSGIGQQILGGIIGGMIGGSLSGGSRRGSGWGGSSRSSFGGRSRGRSGGGFGGSRSRSGGGRRF</sequence>